<accession>A0A1Z4MTV3</accession>
<comment type="similarity">
    <text evidence="1">Belongs to the TolB family.</text>
</comment>
<proteinExistence type="inferred from homology"/>
<feature type="signal peptide" evidence="2">
    <location>
        <begin position="1"/>
        <end position="22"/>
    </location>
</feature>
<dbReference type="Gene3D" id="2.120.10.30">
    <property type="entry name" value="TolB, C-terminal domain"/>
    <property type="match status" value="1"/>
</dbReference>
<dbReference type="Proteomes" id="UP000218785">
    <property type="component" value="Chromosome"/>
</dbReference>
<dbReference type="InterPro" id="IPR011659">
    <property type="entry name" value="WD40"/>
</dbReference>
<dbReference type="PROSITE" id="PS51257">
    <property type="entry name" value="PROKAR_LIPOPROTEIN"/>
    <property type="match status" value="1"/>
</dbReference>
<keyword evidence="4" id="KW-1185">Reference proteome</keyword>
<evidence type="ECO:0000313" key="3">
    <source>
        <dbReference type="EMBL" id="BAY96899.1"/>
    </source>
</evidence>
<feature type="chain" id="PRO_5011966891" evidence="2">
    <location>
        <begin position="23"/>
        <end position="161"/>
    </location>
</feature>
<evidence type="ECO:0000256" key="2">
    <source>
        <dbReference type="SAM" id="SignalP"/>
    </source>
</evidence>
<organism evidence="3 4">
    <name type="scientific">Tolypothrix tenuis PCC 7101</name>
    <dbReference type="NCBI Taxonomy" id="231146"/>
    <lineage>
        <taxon>Bacteria</taxon>
        <taxon>Bacillati</taxon>
        <taxon>Cyanobacteriota</taxon>
        <taxon>Cyanophyceae</taxon>
        <taxon>Nostocales</taxon>
        <taxon>Tolypothrichaceae</taxon>
        <taxon>Tolypothrix</taxon>
    </lineage>
</organism>
<dbReference type="AlphaFoldDB" id="A0A1Z4MTV3"/>
<sequence>MLNFYSRPLLCTLLLGTLISLTSCNSKNFTAAKAEISTQKSANVQCQVIDLTPKIQLAEEPQWSPDGKQIAFMSLDNPGNEEIYVMNADGSKLKNLTKNKIKDSSPLWSLDGKNIAFLSGRDRKQETHSELMTEKYYRFSLSNFDILMLSTSSNHQANYSD</sequence>
<keyword evidence="2" id="KW-0732">Signal</keyword>
<evidence type="ECO:0000313" key="4">
    <source>
        <dbReference type="Proteomes" id="UP000218785"/>
    </source>
</evidence>
<dbReference type="InterPro" id="IPR011042">
    <property type="entry name" value="6-blade_b-propeller_TolB-like"/>
</dbReference>
<dbReference type="RefSeq" id="WP_096574043.1">
    <property type="nucleotide sequence ID" value="NZ_CAWNJS010000001.1"/>
</dbReference>
<dbReference type="SUPFAM" id="SSF69304">
    <property type="entry name" value="Tricorn protease N-terminal domain"/>
    <property type="match status" value="1"/>
</dbReference>
<protein>
    <submittedName>
        <fullName evidence="3">Putative WD40-like Beta Propeller</fullName>
    </submittedName>
</protein>
<dbReference type="PANTHER" id="PTHR36842:SF1">
    <property type="entry name" value="PROTEIN TOLB"/>
    <property type="match status" value="1"/>
</dbReference>
<dbReference type="Pfam" id="PF07676">
    <property type="entry name" value="PD40"/>
    <property type="match status" value="2"/>
</dbReference>
<evidence type="ECO:0000256" key="1">
    <source>
        <dbReference type="ARBA" id="ARBA00009820"/>
    </source>
</evidence>
<dbReference type="PANTHER" id="PTHR36842">
    <property type="entry name" value="PROTEIN TOLB HOMOLOG"/>
    <property type="match status" value="1"/>
</dbReference>
<gene>
    <name evidence="3" type="ORF">NIES37_08360</name>
</gene>
<name>A0A1Z4MTV3_9CYAN</name>
<dbReference type="EMBL" id="AP018248">
    <property type="protein sequence ID" value="BAY96899.1"/>
    <property type="molecule type" value="Genomic_DNA"/>
</dbReference>
<dbReference type="KEGG" id="ttq:NIES37_08360"/>
<reference evidence="3 4" key="1">
    <citation type="submission" date="2017-06" db="EMBL/GenBank/DDBJ databases">
        <title>Genome sequencing of cyanobaciteial culture collection at National Institute for Environmental Studies (NIES).</title>
        <authorList>
            <person name="Hirose Y."/>
            <person name="Shimura Y."/>
            <person name="Fujisawa T."/>
            <person name="Nakamura Y."/>
            <person name="Kawachi M."/>
        </authorList>
    </citation>
    <scope>NUCLEOTIDE SEQUENCE [LARGE SCALE GENOMIC DNA]</scope>
    <source>
        <strain evidence="3 4">NIES-37</strain>
    </source>
</reference>